<evidence type="ECO:0000313" key="2">
    <source>
        <dbReference type="EMBL" id="KAG7290280.1"/>
    </source>
</evidence>
<name>A0AAD4I1H9_9PEZI</name>
<keyword evidence="3" id="KW-1185">Reference proteome</keyword>
<feature type="region of interest" description="Disordered" evidence="1">
    <location>
        <begin position="1"/>
        <end position="25"/>
    </location>
</feature>
<evidence type="ECO:0000256" key="1">
    <source>
        <dbReference type="SAM" id="MobiDB-lite"/>
    </source>
</evidence>
<sequence length="105" mass="12115">MSPSAVDTVSRARGPSRLGDHPKPLTRTLRFAPDFHSRQWTTLDLPRLCFNMTVSGSRVLPDQSKSEGWARFWSDVTMQQQRDISDLHEQGRPHLPQMRRYIALV</sequence>
<protein>
    <submittedName>
        <fullName evidence="2">Uncharacterized protein</fullName>
    </submittedName>
</protein>
<proteinExistence type="predicted"/>
<evidence type="ECO:0000313" key="3">
    <source>
        <dbReference type="Proteomes" id="UP001197093"/>
    </source>
</evidence>
<organism evidence="2 3">
    <name type="scientific">Staphylotrichum longicolle</name>
    <dbReference type="NCBI Taxonomy" id="669026"/>
    <lineage>
        <taxon>Eukaryota</taxon>
        <taxon>Fungi</taxon>
        <taxon>Dikarya</taxon>
        <taxon>Ascomycota</taxon>
        <taxon>Pezizomycotina</taxon>
        <taxon>Sordariomycetes</taxon>
        <taxon>Sordariomycetidae</taxon>
        <taxon>Sordariales</taxon>
        <taxon>Chaetomiaceae</taxon>
        <taxon>Staphylotrichum</taxon>
    </lineage>
</organism>
<reference evidence="2" key="1">
    <citation type="submission" date="2023-02" db="EMBL/GenBank/DDBJ databases">
        <authorList>
            <person name="Palmer J.M."/>
        </authorList>
    </citation>
    <scope>NUCLEOTIDE SEQUENCE</scope>
    <source>
        <strain evidence="2">FW57</strain>
    </source>
</reference>
<gene>
    <name evidence="2" type="ORF">NEMBOFW57_000279</name>
</gene>
<accession>A0AAD4I1H9</accession>
<dbReference type="Proteomes" id="UP001197093">
    <property type="component" value="Unassembled WGS sequence"/>
</dbReference>
<dbReference type="EMBL" id="JAHCVI010000001">
    <property type="protein sequence ID" value="KAG7290280.1"/>
    <property type="molecule type" value="Genomic_DNA"/>
</dbReference>
<dbReference type="AlphaFoldDB" id="A0AAD4I1H9"/>
<comment type="caution">
    <text evidence="2">The sequence shown here is derived from an EMBL/GenBank/DDBJ whole genome shotgun (WGS) entry which is preliminary data.</text>
</comment>